<name>A0ABD5WIN1_9EURY</name>
<proteinExistence type="predicted"/>
<gene>
    <name evidence="2" type="ORF">ACFQJ6_05015</name>
</gene>
<protein>
    <submittedName>
        <fullName evidence="2">Uncharacterized protein</fullName>
    </submittedName>
</protein>
<evidence type="ECO:0000313" key="2">
    <source>
        <dbReference type="EMBL" id="MFC7079595.1"/>
    </source>
</evidence>
<keyword evidence="3" id="KW-1185">Reference proteome</keyword>
<reference evidence="2 3" key="1">
    <citation type="journal article" date="2019" name="Int. J. Syst. Evol. Microbiol.">
        <title>The Global Catalogue of Microorganisms (GCM) 10K type strain sequencing project: providing services to taxonomists for standard genome sequencing and annotation.</title>
        <authorList>
            <consortium name="The Broad Institute Genomics Platform"/>
            <consortium name="The Broad Institute Genome Sequencing Center for Infectious Disease"/>
            <person name="Wu L."/>
            <person name="Ma J."/>
        </authorList>
    </citation>
    <scope>NUCLEOTIDE SEQUENCE [LARGE SCALE GENOMIC DNA]</scope>
    <source>
        <strain evidence="2 3">DT72</strain>
    </source>
</reference>
<dbReference type="Proteomes" id="UP001596407">
    <property type="component" value="Unassembled WGS sequence"/>
</dbReference>
<evidence type="ECO:0000313" key="3">
    <source>
        <dbReference type="Proteomes" id="UP001596407"/>
    </source>
</evidence>
<dbReference type="RefSeq" id="WP_382209070.1">
    <property type="nucleotide sequence ID" value="NZ_JBHSZH010000005.1"/>
</dbReference>
<sequence length="238" mass="26853">MQEVSDKLEASDDDLSTQTAGNLDSLENMEAAHDFPLEHQVYPHGRISSTCYWLQDTVNSDEATLHGFHTPMTIEPGTQVKDWDSNWQNKSVRKKHLWDKSEMNFVDVRNGYWRPAGPSDGGSSTESYSVSASFSLTDLGVSTSMSWGYTNPAMERSDNSSEWDNYCDWSWNINDRCGDSVRTSTLTMEPSSKCEQTDYDCGMGERDICSLELKATFTDGSCGDGYWLKSWDTAYKHC</sequence>
<dbReference type="EMBL" id="JBHSZH010000005">
    <property type="protein sequence ID" value="MFC7079595.1"/>
    <property type="molecule type" value="Genomic_DNA"/>
</dbReference>
<evidence type="ECO:0000256" key="1">
    <source>
        <dbReference type="SAM" id="MobiDB-lite"/>
    </source>
</evidence>
<dbReference type="AlphaFoldDB" id="A0ABD5WIN1"/>
<organism evidence="2 3">
    <name type="scientific">Halorussus caseinilyticus</name>
    <dbReference type="NCBI Taxonomy" id="3034025"/>
    <lineage>
        <taxon>Archaea</taxon>
        <taxon>Methanobacteriati</taxon>
        <taxon>Methanobacteriota</taxon>
        <taxon>Stenosarchaea group</taxon>
        <taxon>Halobacteria</taxon>
        <taxon>Halobacteriales</taxon>
        <taxon>Haladaptataceae</taxon>
        <taxon>Halorussus</taxon>
    </lineage>
</organism>
<accession>A0ABD5WIN1</accession>
<feature type="region of interest" description="Disordered" evidence="1">
    <location>
        <begin position="1"/>
        <end position="20"/>
    </location>
</feature>
<feature type="compositionally biased region" description="Basic and acidic residues" evidence="1">
    <location>
        <begin position="1"/>
        <end position="10"/>
    </location>
</feature>
<comment type="caution">
    <text evidence="2">The sequence shown here is derived from an EMBL/GenBank/DDBJ whole genome shotgun (WGS) entry which is preliminary data.</text>
</comment>